<dbReference type="RefSeq" id="WP_011125367.1">
    <property type="nucleotide sequence ID" value="NC_005042.1"/>
</dbReference>
<evidence type="ECO:0000313" key="3">
    <source>
        <dbReference type="Proteomes" id="UP000001420"/>
    </source>
</evidence>
<keyword evidence="1" id="KW-0472">Membrane</keyword>
<gene>
    <name evidence="2" type="ordered locus">Pro_1215</name>
</gene>
<dbReference type="KEGG" id="pma:Pro_1215"/>
<proteinExistence type="predicted"/>
<feature type="transmembrane region" description="Helical" evidence="1">
    <location>
        <begin position="7"/>
        <end position="30"/>
    </location>
</feature>
<evidence type="ECO:0000256" key="1">
    <source>
        <dbReference type="SAM" id="Phobius"/>
    </source>
</evidence>
<evidence type="ECO:0000313" key="2">
    <source>
        <dbReference type="EMBL" id="AAQ00260.1"/>
    </source>
</evidence>
<sequence length="73" mass="7950">MNRSMKGFLYISAWVVSWLLFSSIINAGFITTNVYEAGGKGGILTLFISAIIAIAGAFSLYKEVFPNDLPKSK</sequence>
<keyword evidence="1" id="KW-1133">Transmembrane helix</keyword>
<dbReference type="PATRIC" id="fig|167539.5.peg.1274"/>
<dbReference type="EMBL" id="AE017126">
    <property type="protein sequence ID" value="AAQ00260.1"/>
    <property type="molecule type" value="Genomic_DNA"/>
</dbReference>
<reference evidence="2 3" key="1">
    <citation type="journal article" date="2003" name="Proc. Natl. Acad. Sci. U.S.A.">
        <title>Genome sequence of the cyanobacterium Prochlorococcus marinus SS120, a nearly minimal oxyphototrophic genome.</title>
        <authorList>
            <person name="Dufresne A."/>
            <person name="Salanoubat M."/>
            <person name="Partensky F."/>
            <person name="Artiguenave F."/>
            <person name="Axmann I.M."/>
            <person name="Barbe V."/>
            <person name="Duprat S."/>
            <person name="Galperin M.Y."/>
            <person name="Koonin E.V."/>
            <person name="Le Gall F."/>
            <person name="Makarova K.S."/>
            <person name="Ostrowski M."/>
            <person name="Oztas S."/>
            <person name="Robert C."/>
            <person name="Rogozin I.B."/>
            <person name="Scanlan D.J."/>
            <person name="Tandeau de Marsac N."/>
            <person name="Weissenbach J."/>
            <person name="Wincker P."/>
            <person name="Wolf Y.I."/>
            <person name="Hess W.R."/>
        </authorList>
    </citation>
    <scope>NUCLEOTIDE SEQUENCE [LARGE SCALE GENOMIC DNA]</scope>
    <source>
        <strain evidence="3">SARG / CCMP1375 / SS120</strain>
    </source>
</reference>
<dbReference type="OrthoDB" id="10004151at2"/>
<keyword evidence="3" id="KW-1185">Reference proteome</keyword>
<keyword evidence="1" id="KW-0812">Transmembrane</keyword>
<dbReference type="Proteomes" id="UP000001420">
    <property type="component" value="Chromosome"/>
</dbReference>
<name>Q7VB83_PROMA</name>
<dbReference type="HOGENOM" id="CLU_188501_0_0_3"/>
<dbReference type="EnsemblBacteria" id="AAQ00260">
    <property type="protein sequence ID" value="AAQ00260"/>
    <property type="gene ID" value="Pro_1215"/>
</dbReference>
<protein>
    <submittedName>
        <fullName evidence="2">Predicted membrane protein</fullName>
    </submittedName>
</protein>
<feature type="transmembrane region" description="Helical" evidence="1">
    <location>
        <begin position="42"/>
        <end position="61"/>
    </location>
</feature>
<dbReference type="AlphaFoldDB" id="Q7VB83"/>
<organism evidence="2 3">
    <name type="scientific">Prochlorococcus marinus (strain SARG / CCMP1375 / SS120)</name>
    <dbReference type="NCBI Taxonomy" id="167539"/>
    <lineage>
        <taxon>Bacteria</taxon>
        <taxon>Bacillati</taxon>
        <taxon>Cyanobacteriota</taxon>
        <taxon>Cyanophyceae</taxon>
        <taxon>Synechococcales</taxon>
        <taxon>Prochlorococcaceae</taxon>
        <taxon>Prochlorococcus</taxon>
    </lineage>
</organism>
<accession>Q7VB83</accession>